<keyword evidence="1" id="KW-0472">Membrane</keyword>
<name>A0A1I7ZMM5_9BILA</name>
<dbReference type="Proteomes" id="UP000095287">
    <property type="component" value="Unplaced"/>
</dbReference>
<evidence type="ECO:0000313" key="2">
    <source>
        <dbReference type="Proteomes" id="UP000095287"/>
    </source>
</evidence>
<feature type="transmembrane region" description="Helical" evidence="1">
    <location>
        <begin position="44"/>
        <end position="63"/>
    </location>
</feature>
<accession>A0A1I7ZMM5</accession>
<dbReference type="WBParaSite" id="L893_g27815.t1">
    <property type="protein sequence ID" value="L893_g27815.t1"/>
    <property type="gene ID" value="L893_g27815"/>
</dbReference>
<evidence type="ECO:0000256" key="1">
    <source>
        <dbReference type="SAM" id="Phobius"/>
    </source>
</evidence>
<proteinExistence type="predicted"/>
<evidence type="ECO:0000313" key="3">
    <source>
        <dbReference type="WBParaSite" id="L893_g27815.t1"/>
    </source>
</evidence>
<sequence>MPSARTLKSAAFMQTARRRRPHCAERVGKGGMARARQMATAPEAALYTFTSVIFAVVGAAFATRMLSGLIRLLEDYFGDNGDDVAGLHLPQEVLVPP</sequence>
<keyword evidence="1" id="KW-1133">Transmembrane helix</keyword>
<dbReference type="AlphaFoldDB" id="A0A1I7ZMM5"/>
<keyword evidence="1" id="KW-0812">Transmembrane</keyword>
<protein>
    <submittedName>
        <fullName evidence="3">Transmembrane protein</fullName>
    </submittedName>
</protein>
<reference evidence="3" key="1">
    <citation type="submission" date="2016-11" db="UniProtKB">
        <authorList>
            <consortium name="WormBaseParasite"/>
        </authorList>
    </citation>
    <scope>IDENTIFICATION</scope>
</reference>
<organism evidence="2 3">
    <name type="scientific">Steinernema glaseri</name>
    <dbReference type="NCBI Taxonomy" id="37863"/>
    <lineage>
        <taxon>Eukaryota</taxon>
        <taxon>Metazoa</taxon>
        <taxon>Ecdysozoa</taxon>
        <taxon>Nematoda</taxon>
        <taxon>Chromadorea</taxon>
        <taxon>Rhabditida</taxon>
        <taxon>Tylenchina</taxon>
        <taxon>Panagrolaimomorpha</taxon>
        <taxon>Strongyloidoidea</taxon>
        <taxon>Steinernematidae</taxon>
        <taxon>Steinernema</taxon>
    </lineage>
</organism>
<keyword evidence="2" id="KW-1185">Reference proteome</keyword>